<feature type="transmembrane region" description="Helical" evidence="11">
    <location>
        <begin position="241"/>
        <end position="259"/>
    </location>
</feature>
<evidence type="ECO:0000256" key="5">
    <source>
        <dbReference type="ARBA" id="ARBA00022692"/>
    </source>
</evidence>
<dbReference type="InterPro" id="IPR006153">
    <property type="entry name" value="Cation/H_exchanger_TM"/>
</dbReference>
<protein>
    <submittedName>
        <fullName evidence="13">Cation:proton antiporter</fullName>
    </submittedName>
</protein>
<feature type="transmembrane region" description="Helical" evidence="11">
    <location>
        <begin position="271"/>
        <end position="289"/>
    </location>
</feature>
<keyword evidence="6 11" id="KW-1133">Transmembrane helix</keyword>
<evidence type="ECO:0000256" key="9">
    <source>
        <dbReference type="ARBA" id="ARBA00023136"/>
    </source>
</evidence>
<evidence type="ECO:0000313" key="14">
    <source>
        <dbReference type="Proteomes" id="UP000683246"/>
    </source>
</evidence>
<feature type="transmembrane region" description="Helical" evidence="11">
    <location>
        <begin position="32"/>
        <end position="51"/>
    </location>
</feature>
<feature type="transmembrane region" description="Helical" evidence="11">
    <location>
        <begin position="116"/>
        <end position="138"/>
    </location>
</feature>
<keyword evidence="10" id="KW-0739">Sodium transport</keyword>
<keyword evidence="8" id="KW-0406">Ion transport</keyword>
<dbReference type="Gene3D" id="1.20.1530.20">
    <property type="match status" value="1"/>
</dbReference>
<evidence type="ECO:0000256" key="11">
    <source>
        <dbReference type="SAM" id="Phobius"/>
    </source>
</evidence>
<evidence type="ECO:0000256" key="8">
    <source>
        <dbReference type="ARBA" id="ARBA00023065"/>
    </source>
</evidence>
<keyword evidence="14" id="KW-1185">Reference proteome</keyword>
<dbReference type="PANTHER" id="PTHR43562">
    <property type="entry name" value="NAPA-TYPE SODIUM/HYDROGEN ANTIPORTER"/>
    <property type="match status" value="1"/>
</dbReference>
<keyword evidence="9 11" id="KW-0472">Membrane</keyword>
<dbReference type="AlphaFoldDB" id="A0A8J8MMX9"/>
<dbReference type="PANTHER" id="PTHR43562:SF3">
    <property type="entry name" value="SODIUM ION_PROTON EXCHANGER (EUROFUNG)"/>
    <property type="match status" value="1"/>
</dbReference>
<evidence type="ECO:0000259" key="12">
    <source>
        <dbReference type="Pfam" id="PF00999"/>
    </source>
</evidence>
<keyword evidence="4" id="KW-0050">Antiport</keyword>
<evidence type="ECO:0000256" key="10">
    <source>
        <dbReference type="ARBA" id="ARBA00023201"/>
    </source>
</evidence>
<feature type="transmembrane region" description="Helical" evidence="11">
    <location>
        <begin position="88"/>
        <end position="110"/>
    </location>
</feature>
<proteinExistence type="inferred from homology"/>
<feature type="transmembrane region" description="Helical" evidence="11">
    <location>
        <begin position="328"/>
        <end position="350"/>
    </location>
</feature>
<feature type="domain" description="Cation/H+ exchanger transmembrane" evidence="12">
    <location>
        <begin position="17"/>
        <end position="383"/>
    </location>
</feature>
<feature type="transmembrane region" description="Helical" evidence="11">
    <location>
        <begin position="295"/>
        <end position="316"/>
    </location>
</feature>
<keyword evidence="7" id="KW-0915">Sodium</keyword>
<feature type="transmembrane region" description="Helical" evidence="11">
    <location>
        <begin position="184"/>
        <end position="206"/>
    </location>
</feature>
<sequence length="385" mass="41093">MHTDTHFIQDLVIILLATGIGSYIFKKLRLSMVLGQIIGGVIIGPSLLGIISQTEFVSNLSEIGVILLMFIAGLETDYEKLKDSFNQSFLIAIGGILVPFVLGAGALFLIKPSVVLSEAIFLGIILTATSIGIAVKLLSETKLLPTKLGMCTLGATIIDDIAGVIILTLALGAFGSQHTNVSGLVFKIAIFFILLVVAGHILIKFISKNRRYLKAIKPVYMLRTVLCTTFIFAIYASNLGMAAILGAYFIGLIISTTSLKKNIKGEISKFGSSFFIPIFFTNIGIGLDLGEVTQFLPLAILITVIGIASKIIGAGLGAKLSGFRAGEALKIGVCMVPRAEVTLIVANLALRLDMIGKDIFTSIILLVIMSAIFSPVALKCLVKRR</sequence>
<organism evidence="13 14">
    <name type="scientific">Vallitalea pronyensis</name>
    <dbReference type="NCBI Taxonomy" id="1348613"/>
    <lineage>
        <taxon>Bacteria</taxon>
        <taxon>Bacillati</taxon>
        <taxon>Bacillota</taxon>
        <taxon>Clostridia</taxon>
        <taxon>Lachnospirales</taxon>
        <taxon>Vallitaleaceae</taxon>
        <taxon>Vallitalea</taxon>
    </lineage>
</organism>
<dbReference type="RefSeq" id="WP_212695174.1">
    <property type="nucleotide sequence ID" value="NZ_CP058649.1"/>
</dbReference>
<feature type="transmembrane region" description="Helical" evidence="11">
    <location>
        <begin position="150"/>
        <end position="172"/>
    </location>
</feature>
<dbReference type="Proteomes" id="UP000683246">
    <property type="component" value="Chromosome"/>
</dbReference>
<evidence type="ECO:0000256" key="6">
    <source>
        <dbReference type="ARBA" id="ARBA00022989"/>
    </source>
</evidence>
<dbReference type="GO" id="GO:0016020">
    <property type="term" value="C:membrane"/>
    <property type="evidence" value="ECO:0007669"/>
    <property type="project" value="UniProtKB-SubCell"/>
</dbReference>
<evidence type="ECO:0000256" key="3">
    <source>
        <dbReference type="ARBA" id="ARBA00022448"/>
    </source>
</evidence>
<accession>A0A8J8MMX9</accession>
<dbReference type="Pfam" id="PF00999">
    <property type="entry name" value="Na_H_Exchanger"/>
    <property type="match status" value="1"/>
</dbReference>
<dbReference type="EMBL" id="CP058649">
    <property type="protein sequence ID" value="QUI24481.1"/>
    <property type="molecule type" value="Genomic_DNA"/>
</dbReference>
<name>A0A8J8MMX9_9FIRM</name>
<gene>
    <name evidence="13" type="ORF">HZI73_20210</name>
</gene>
<reference evidence="13" key="1">
    <citation type="submission" date="2020-07" db="EMBL/GenBank/DDBJ databases">
        <title>Vallitalea pronyensis genome.</title>
        <authorList>
            <person name="Postec A."/>
        </authorList>
    </citation>
    <scope>NUCLEOTIDE SEQUENCE</scope>
    <source>
        <strain evidence="13">FatNI3</strain>
    </source>
</reference>
<feature type="transmembrane region" description="Helical" evidence="11">
    <location>
        <begin position="362"/>
        <end position="382"/>
    </location>
</feature>
<evidence type="ECO:0000256" key="1">
    <source>
        <dbReference type="ARBA" id="ARBA00004141"/>
    </source>
</evidence>
<keyword evidence="5 11" id="KW-0812">Transmembrane</keyword>
<feature type="transmembrane region" description="Helical" evidence="11">
    <location>
        <begin position="6"/>
        <end position="25"/>
    </location>
</feature>
<dbReference type="GO" id="GO:1902600">
    <property type="term" value="P:proton transmembrane transport"/>
    <property type="evidence" value="ECO:0007669"/>
    <property type="project" value="InterPro"/>
</dbReference>
<dbReference type="InterPro" id="IPR038770">
    <property type="entry name" value="Na+/solute_symporter_sf"/>
</dbReference>
<feature type="transmembrane region" description="Helical" evidence="11">
    <location>
        <begin position="57"/>
        <end position="76"/>
    </location>
</feature>
<evidence type="ECO:0000256" key="2">
    <source>
        <dbReference type="ARBA" id="ARBA00005551"/>
    </source>
</evidence>
<feature type="transmembrane region" description="Helical" evidence="11">
    <location>
        <begin position="218"/>
        <end position="235"/>
    </location>
</feature>
<evidence type="ECO:0000256" key="7">
    <source>
        <dbReference type="ARBA" id="ARBA00023053"/>
    </source>
</evidence>
<dbReference type="KEGG" id="vpy:HZI73_20210"/>
<comment type="similarity">
    <text evidence="2">Belongs to the monovalent cation:proton antiporter 2 (CPA2) transporter (TC 2.A.37) family.</text>
</comment>
<keyword evidence="3" id="KW-0813">Transport</keyword>
<dbReference type="GO" id="GO:0006814">
    <property type="term" value="P:sodium ion transport"/>
    <property type="evidence" value="ECO:0007669"/>
    <property type="project" value="UniProtKB-KW"/>
</dbReference>
<evidence type="ECO:0000256" key="4">
    <source>
        <dbReference type="ARBA" id="ARBA00022449"/>
    </source>
</evidence>
<dbReference type="GO" id="GO:0015297">
    <property type="term" value="F:antiporter activity"/>
    <property type="evidence" value="ECO:0007669"/>
    <property type="project" value="UniProtKB-KW"/>
</dbReference>
<comment type="subcellular location">
    <subcellularLocation>
        <location evidence="1">Membrane</location>
        <topology evidence="1">Multi-pass membrane protein</topology>
    </subcellularLocation>
</comment>
<evidence type="ECO:0000313" key="13">
    <source>
        <dbReference type="EMBL" id="QUI24481.1"/>
    </source>
</evidence>